<keyword evidence="4" id="KW-0378">Hydrolase</keyword>
<name>A0AA42TBR5_STUST</name>
<protein>
    <submittedName>
        <fullName evidence="4">DEAD/DEAH box helicase</fullName>
    </submittedName>
</protein>
<evidence type="ECO:0000313" key="5">
    <source>
        <dbReference type="Proteomes" id="UP001158500"/>
    </source>
</evidence>
<dbReference type="Proteomes" id="UP001158500">
    <property type="component" value="Unassembled WGS sequence"/>
</dbReference>
<dbReference type="GO" id="GO:0005524">
    <property type="term" value="F:ATP binding"/>
    <property type="evidence" value="ECO:0007669"/>
    <property type="project" value="UniProtKB-KW"/>
</dbReference>
<dbReference type="Pfam" id="PF13538">
    <property type="entry name" value="UvrD_C_2"/>
    <property type="match status" value="1"/>
</dbReference>
<dbReference type="InterPro" id="IPR050534">
    <property type="entry name" value="Coronavir_polyprotein_1ab"/>
</dbReference>
<dbReference type="SUPFAM" id="SSF52540">
    <property type="entry name" value="P-loop containing nucleoside triphosphate hydrolases"/>
    <property type="match status" value="1"/>
</dbReference>
<evidence type="ECO:0000313" key="4">
    <source>
        <dbReference type="EMBL" id="MDH1237268.1"/>
    </source>
</evidence>
<dbReference type="PANTHER" id="PTHR43788:SF6">
    <property type="entry name" value="DNA HELICASE B"/>
    <property type="match status" value="1"/>
</dbReference>
<evidence type="ECO:0000259" key="3">
    <source>
        <dbReference type="Pfam" id="PF13538"/>
    </source>
</evidence>
<keyword evidence="1" id="KW-0547">Nucleotide-binding</keyword>
<dbReference type="Gene3D" id="3.40.50.300">
    <property type="entry name" value="P-loop containing nucleotide triphosphate hydrolases"/>
    <property type="match status" value="2"/>
</dbReference>
<dbReference type="CDD" id="cd18809">
    <property type="entry name" value="SF1_C_RecD"/>
    <property type="match status" value="1"/>
</dbReference>
<dbReference type="GO" id="GO:0003678">
    <property type="term" value="F:DNA helicase activity"/>
    <property type="evidence" value="ECO:0007669"/>
    <property type="project" value="UniProtKB-ARBA"/>
</dbReference>
<keyword evidence="2" id="KW-0067">ATP-binding</keyword>
<dbReference type="InterPro" id="IPR027417">
    <property type="entry name" value="P-loop_NTPase"/>
</dbReference>
<dbReference type="Gene3D" id="2.30.30.780">
    <property type="match status" value="1"/>
</dbReference>
<sequence>MEFNNDQKAAIRRAVDGFLEKDLPGLTIIGEGGTGKTTCVMDIAAQLIKAGLKVLFTAPTNKAVKQLEKSAKRYGLTLNNVAFQTLHSALGLALLPSEENKYAHRLGRGVFPIFDVVVVDEASMLGKRVLFDYLLPDAKEHNCKLLFMGDDMQLPPVKEKESLAFKVFDTVRLTQVERQAADSNILTLSGLLRTAMANNKPFFSPAIQGNGVEVIKSADFLKEVVKAFDKDTDLDEQRVLAWSNARVDEINSAIRQKLFGRGAPRFVEGERVVTGAPITDGETVLLSTDEECIVHRITESSIDDEETGDSYRTLMLVLNPIHADIGQVFAHVLDDRETDRYWDRLNHLASMAKKHPQEARMFWAKYHDFKDLFASIRYCYCITVHRSQGSTFRRAFVDLNNILKNNIRAERQRLVYVAFSRPSHELLLNKGKYVA</sequence>
<comment type="caution">
    <text evidence="4">The sequence shown here is derived from an EMBL/GenBank/DDBJ whole genome shotgun (WGS) entry which is preliminary data.</text>
</comment>
<evidence type="ECO:0000256" key="1">
    <source>
        <dbReference type="ARBA" id="ARBA00022741"/>
    </source>
</evidence>
<dbReference type="AlphaFoldDB" id="A0AA42TBR5"/>
<organism evidence="4 5">
    <name type="scientific">Stutzerimonas stutzeri</name>
    <name type="common">Pseudomonas stutzeri</name>
    <dbReference type="NCBI Taxonomy" id="316"/>
    <lineage>
        <taxon>Bacteria</taxon>
        <taxon>Pseudomonadati</taxon>
        <taxon>Pseudomonadota</taxon>
        <taxon>Gammaproteobacteria</taxon>
        <taxon>Pseudomonadales</taxon>
        <taxon>Pseudomonadaceae</taxon>
        <taxon>Stutzerimonas</taxon>
    </lineage>
</organism>
<dbReference type="Pfam" id="PF13604">
    <property type="entry name" value="AAA_30"/>
    <property type="match status" value="1"/>
</dbReference>
<feature type="domain" description="UvrD-like helicase C-terminal" evidence="3">
    <location>
        <begin position="378"/>
        <end position="428"/>
    </location>
</feature>
<reference evidence="4" key="1">
    <citation type="submission" date="2022-09" db="EMBL/GenBank/DDBJ databases">
        <title>Intensive care unit water sources are persistently colonized with multi-drug resistant bacteria and are the site of extensive horizontal gene transfer of antibiotic resistance genes.</title>
        <authorList>
            <person name="Diorio-Toth L."/>
        </authorList>
    </citation>
    <scope>NUCLEOTIDE SEQUENCE</scope>
    <source>
        <strain evidence="4">GD03947</strain>
    </source>
</reference>
<evidence type="ECO:0000256" key="2">
    <source>
        <dbReference type="ARBA" id="ARBA00022840"/>
    </source>
</evidence>
<keyword evidence="4" id="KW-0347">Helicase</keyword>
<dbReference type="PANTHER" id="PTHR43788">
    <property type="entry name" value="DNA2/NAM7 HELICASE FAMILY MEMBER"/>
    <property type="match status" value="1"/>
</dbReference>
<dbReference type="InterPro" id="IPR027785">
    <property type="entry name" value="UvrD-like_helicase_C"/>
</dbReference>
<dbReference type="EMBL" id="JAOCAE010000009">
    <property type="protein sequence ID" value="MDH1237268.1"/>
    <property type="molecule type" value="Genomic_DNA"/>
</dbReference>
<accession>A0AA42TBR5</accession>
<dbReference type="RefSeq" id="WP_279641640.1">
    <property type="nucleotide sequence ID" value="NZ_JAOCAE010000009.1"/>
</dbReference>
<gene>
    <name evidence="4" type="ORF">N5C32_14610</name>
</gene>
<proteinExistence type="predicted"/>